<dbReference type="RefSeq" id="WP_071565299.1">
    <property type="nucleotide sequence ID" value="NZ_MIQH01001138.1"/>
</dbReference>
<comment type="caution">
    <text evidence="2">The sequence shown here is derived from an EMBL/GenBank/DDBJ whole genome shotgun (WGS) entry which is preliminary data.</text>
</comment>
<dbReference type="SUPFAM" id="SSF52540">
    <property type="entry name" value="P-loop containing nucleoside triphosphate hydrolases"/>
    <property type="match status" value="1"/>
</dbReference>
<evidence type="ECO:0000313" key="3">
    <source>
        <dbReference type="Proteomes" id="UP000182798"/>
    </source>
</evidence>
<proteinExistence type="predicted"/>
<dbReference type="Gene3D" id="3.40.50.300">
    <property type="entry name" value="P-loop containing nucleotide triphosphate hydrolases"/>
    <property type="match status" value="2"/>
</dbReference>
<feature type="domain" description="NERD" evidence="1">
    <location>
        <begin position="11"/>
        <end position="128"/>
    </location>
</feature>
<dbReference type="InterPro" id="IPR011528">
    <property type="entry name" value="NERD"/>
</dbReference>
<dbReference type="InterPro" id="IPR027417">
    <property type="entry name" value="P-loop_NTPase"/>
</dbReference>
<dbReference type="Pfam" id="PF08378">
    <property type="entry name" value="NERD"/>
    <property type="match status" value="1"/>
</dbReference>
<dbReference type="EMBL" id="MIQH01001138">
    <property type="protein sequence ID" value="OIR23785.1"/>
    <property type="molecule type" value="Genomic_DNA"/>
</dbReference>
<reference evidence="3" key="1">
    <citation type="submission" date="2016-09" db="EMBL/GenBank/DDBJ databases">
        <title>Genome Sequence of Bathymodiolus thermophilus sulfur-oxidizing gill endosymbiont.</title>
        <authorList>
            <person name="Ponnudurai R."/>
            <person name="Kleiner M."/>
            <person name="Sayavedra L."/>
            <person name="Thuermer A."/>
            <person name="Felbeck H."/>
            <person name="Schlueter R."/>
            <person name="Schweder T."/>
            <person name="Markert S."/>
        </authorList>
    </citation>
    <scope>NUCLEOTIDE SEQUENCE [LARGE SCALE GENOMIC DNA]</scope>
    <source>
        <strain evidence="3">BAT/CrabSpa'14</strain>
    </source>
</reference>
<dbReference type="Pfam" id="PF13604">
    <property type="entry name" value="AAA_30"/>
    <property type="match status" value="1"/>
</dbReference>
<dbReference type="Proteomes" id="UP000182798">
    <property type="component" value="Unassembled WGS sequence"/>
</dbReference>
<dbReference type="PROSITE" id="PS50965">
    <property type="entry name" value="NERD"/>
    <property type="match status" value="1"/>
</dbReference>
<protein>
    <recommendedName>
        <fullName evidence="1">NERD domain-containing protein</fullName>
    </recommendedName>
</protein>
<evidence type="ECO:0000259" key="1">
    <source>
        <dbReference type="PROSITE" id="PS50965"/>
    </source>
</evidence>
<gene>
    <name evidence="2" type="ORF">BGC33_08090</name>
</gene>
<organism evidence="2 3">
    <name type="scientific">Bathymodiolus thermophilus thioautotrophic gill symbiont</name>
    <dbReference type="NCBI Taxonomy" id="2360"/>
    <lineage>
        <taxon>Bacteria</taxon>
        <taxon>Pseudomonadati</taxon>
        <taxon>Pseudomonadota</taxon>
        <taxon>Gammaproteobacteria</taxon>
        <taxon>sulfur-oxidizing symbionts</taxon>
    </lineage>
</organism>
<accession>A0A1J5U5W2</accession>
<sequence>MTIIPAQPYATNSRAEYRVFDKLKTAFVNDDKYLAFHSLNLTKHRYKRFGEADFVILCEYGLFVFEVKGGGVCCENDIWQTVDRNRQMHKIQNPFKQAEGALHAINEEIKDTHLFDALKISVGYGVIFPDIEFSLKSSEWDFSTICDSQKFKNFEGFLQKFFEYWHAKKSNKDKLTVENIKAIGQYLRPNFEVIESLYNQLNKLEEASCQLTQEQYKYLDIAAANKRILCSGGAGTGKTFLAVELSKRLAKENKKVMVVCKSKWLRQYLRTKIVNEFVTVATIKSAKITMKRAGIRRYEVLIIDEGQDLFNFDDIACLNSLVKGELKQGEWYIFHDINNQSGLFDAVNKEAFELLKSYPHSNIPLTVNCRNTGPIIKKITSLLAVDIGGSELKNGPQVREYNDKLKNGERLNLVIAELLNESIPPSSITILSPLCYEESSVSWASENHRIIKLDEFSIQSFPVKNISFAEIKNFKGLENEVIVVIDLPKIITQTNEALYYVAMSRAKGLLCVIF</sequence>
<name>A0A1J5U5W2_9GAMM</name>
<dbReference type="OrthoDB" id="7066673at2"/>
<dbReference type="AlphaFoldDB" id="A0A1J5U5W2"/>
<evidence type="ECO:0000313" key="2">
    <source>
        <dbReference type="EMBL" id="OIR23785.1"/>
    </source>
</evidence>